<dbReference type="GO" id="GO:0016989">
    <property type="term" value="F:sigma factor antagonist activity"/>
    <property type="evidence" value="ECO:0007669"/>
    <property type="project" value="TreeGrafter"/>
</dbReference>
<evidence type="ECO:0000313" key="4">
    <source>
        <dbReference type="Proteomes" id="UP000307956"/>
    </source>
</evidence>
<dbReference type="AlphaFoldDB" id="A0A4S4ALM0"/>
<reference evidence="3 4" key="1">
    <citation type="submission" date="2019-04" db="EMBL/GenBank/DDBJ databases">
        <title>Azoarcus rhizosphaerae sp. nov. isolated from rhizosphere of Ficus religiosa.</title>
        <authorList>
            <person name="Lin S.-Y."/>
            <person name="Hameed A."/>
            <person name="Hsu Y.-H."/>
            <person name="Young C.-C."/>
        </authorList>
    </citation>
    <scope>NUCLEOTIDE SEQUENCE [LARGE SCALE GENOMIC DNA]</scope>
    <source>
        <strain evidence="3 4">CC-YHH848</strain>
    </source>
</reference>
<gene>
    <name evidence="3" type="ORF">E6O51_13240</name>
</gene>
<sequence>MTTPPSRDGHAVPADLEAQAWNWLRLLRSGDARELDAKRFRRWVHSSPAHQAAYNAVKFRWDALEPPARELLQRKPEAVPRPRRRVGSAYGRRAFLGAAIGAAAAAGVAVVHPPLGWWPAIDEWGADDRTAAGEQRTLALADGIDVTLNTRTSVRRRTSGGQAVGLELIAGEAAIDLGAGRAFAVIAGAGRSTAEWGRFEVRHVDGKACVTCIEGAVRVEHPAGTRVLQARQQVRYDAVAVGSVASVEPAAATAWREGVLVFSQTPLADVIDEINRYRTGRVMLMNDRVRNRPVSGRFAIVELDMALWQLQESFDLRARTLPAGVLILS</sequence>
<feature type="domain" description="FecR protein" evidence="1">
    <location>
        <begin position="129"/>
        <end position="218"/>
    </location>
</feature>
<organism evidence="3 4">
    <name type="scientific">Pseudothauera rhizosphaerae</name>
    <dbReference type="NCBI Taxonomy" id="2565932"/>
    <lineage>
        <taxon>Bacteria</taxon>
        <taxon>Pseudomonadati</taxon>
        <taxon>Pseudomonadota</taxon>
        <taxon>Betaproteobacteria</taxon>
        <taxon>Rhodocyclales</taxon>
        <taxon>Zoogloeaceae</taxon>
        <taxon>Pseudothauera</taxon>
    </lineage>
</organism>
<accession>A0A4S4ALM0</accession>
<dbReference type="PANTHER" id="PTHR30273:SF2">
    <property type="entry name" value="PROTEIN FECR"/>
    <property type="match status" value="1"/>
</dbReference>
<evidence type="ECO:0000313" key="3">
    <source>
        <dbReference type="EMBL" id="THF60440.1"/>
    </source>
</evidence>
<feature type="domain" description="FecR N-terminal" evidence="2">
    <location>
        <begin position="19"/>
        <end position="57"/>
    </location>
</feature>
<name>A0A4S4ALM0_9RHOO</name>
<evidence type="ECO:0000259" key="1">
    <source>
        <dbReference type="Pfam" id="PF04773"/>
    </source>
</evidence>
<dbReference type="PIRSF" id="PIRSF018266">
    <property type="entry name" value="FecR"/>
    <property type="match status" value="1"/>
</dbReference>
<dbReference type="OrthoDB" id="1100567at2"/>
<dbReference type="Gene3D" id="3.55.50.30">
    <property type="match status" value="1"/>
</dbReference>
<dbReference type="EMBL" id="SSOD01000010">
    <property type="protein sequence ID" value="THF60440.1"/>
    <property type="molecule type" value="Genomic_DNA"/>
</dbReference>
<comment type="caution">
    <text evidence="3">The sequence shown here is derived from an EMBL/GenBank/DDBJ whole genome shotgun (WGS) entry which is preliminary data.</text>
</comment>
<dbReference type="Proteomes" id="UP000307956">
    <property type="component" value="Unassembled WGS sequence"/>
</dbReference>
<dbReference type="RefSeq" id="WP_136385474.1">
    <property type="nucleotide sequence ID" value="NZ_SSOD01000010.1"/>
</dbReference>
<dbReference type="PANTHER" id="PTHR30273">
    <property type="entry name" value="PERIPLASMIC SIGNAL SENSOR AND SIGMA FACTOR ACTIVATOR FECR-RELATED"/>
    <property type="match status" value="1"/>
</dbReference>
<dbReference type="InterPro" id="IPR012373">
    <property type="entry name" value="Ferrdict_sens_TM"/>
</dbReference>
<dbReference type="InterPro" id="IPR032623">
    <property type="entry name" value="FecR_N"/>
</dbReference>
<dbReference type="Gene3D" id="2.60.120.1440">
    <property type="match status" value="1"/>
</dbReference>
<dbReference type="Pfam" id="PF04773">
    <property type="entry name" value="FecR"/>
    <property type="match status" value="1"/>
</dbReference>
<keyword evidence="4" id="KW-1185">Reference proteome</keyword>
<proteinExistence type="predicted"/>
<evidence type="ECO:0000259" key="2">
    <source>
        <dbReference type="Pfam" id="PF16220"/>
    </source>
</evidence>
<dbReference type="Pfam" id="PF16220">
    <property type="entry name" value="DUF4880"/>
    <property type="match status" value="1"/>
</dbReference>
<protein>
    <submittedName>
        <fullName evidence="3">DUF4880 domain-containing protein</fullName>
    </submittedName>
</protein>
<dbReference type="InterPro" id="IPR006860">
    <property type="entry name" value="FecR"/>
</dbReference>